<reference evidence="2" key="1">
    <citation type="submission" date="2022-07" db="EMBL/GenBank/DDBJ databases">
        <title>Genome Sequence of Leucocoprinus birnbaumii.</title>
        <authorList>
            <person name="Buettner E."/>
        </authorList>
    </citation>
    <scope>NUCLEOTIDE SEQUENCE</scope>
    <source>
        <strain evidence="2">VT141</strain>
    </source>
</reference>
<evidence type="ECO:0000313" key="3">
    <source>
        <dbReference type="Proteomes" id="UP001213000"/>
    </source>
</evidence>
<dbReference type="EMBL" id="JANIEX010000008">
    <property type="protein sequence ID" value="KAJ3576601.1"/>
    <property type="molecule type" value="Genomic_DNA"/>
</dbReference>
<sequence length="281" mass="31548">MHRSLCSNFREGRAAFNKANEDAITAFLLRFAADPTNASCSHGNLTPRLCTARRKNANMKNVGRWYTFCRPCGKWRWLSRRLDVSSLLQIEEFAALIATRESLRNQRPCVGSQICPVHQSSRSNGLVHRSSRPARPVLQSSRPSRPVHQSSDTTSSDDALMAAARLIKEMSISISTTVSSTDITIPIRSKTITLRFWIEDFMGARSIDIPRTADGAFCLEDHKMLFGSVGIEQVDALEIFDKLTQSWHPILWSKSIYPGTEDALFLRLQGVTCLPDFSLPF</sequence>
<feature type="compositionally biased region" description="Polar residues" evidence="1">
    <location>
        <begin position="138"/>
        <end position="156"/>
    </location>
</feature>
<dbReference type="Proteomes" id="UP001213000">
    <property type="component" value="Unassembled WGS sequence"/>
</dbReference>
<feature type="region of interest" description="Disordered" evidence="1">
    <location>
        <begin position="121"/>
        <end position="156"/>
    </location>
</feature>
<evidence type="ECO:0000313" key="2">
    <source>
        <dbReference type="EMBL" id="KAJ3576601.1"/>
    </source>
</evidence>
<keyword evidence="3" id="KW-1185">Reference proteome</keyword>
<name>A0AAD5YVW4_9AGAR</name>
<gene>
    <name evidence="2" type="ORF">NP233_g331</name>
</gene>
<accession>A0AAD5YVW4</accession>
<dbReference type="AlphaFoldDB" id="A0AAD5YVW4"/>
<proteinExistence type="predicted"/>
<evidence type="ECO:0000256" key="1">
    <source>
        <dbReference type="SAM" id="MobiDB-lite"/>
    </source>
</evidence>
<protein>
    <submittedName>
        <fullName evidence="2">Uncharacterized protein</fullName>
    </submittedName>
</protein>
<comment type="caution">
    <text evidence="2">The sequence shown here is derived from an EMBL/GenBank/DDBJ whole genome shotgun (WGS) entry which is preliminary data.</text>
</comment>
<organism evidence="2 3">
    <name type="scientific">Leucocoprinus birnbaumii</name>
    <dbReference type="NCBI Taxonomy" id="56174"/>
    <lineage>
        <taxon>Eukaryota</taxon>
        <taxon>Fungi</taxon>
        <taxon>Dikarya</taxon>
        <taxon>Basidiomycota</taxon>
        <taxon>Agaricomycotina</taxon>
        <taxon>Agaricomycetes</taxon>
        <taxon>Agaricomycetidae</taxon>
        <taxon>Agaricales</taxon>
        <taxon>Agaricineae</taxon>
        <taxon>Agaricaceae</taxon>
        <taxon>Leucocoprinus</taxon>
    </lineage>
</organism>